<gene>
    <name evidence="2" type="ORF">BKK48_00680</name>
</gene>
<sequence>MDPQLQLLQSTLESLVQRLDQHIEFWYARDLQPYLGYTRWENFKVAIHRAIDSCEASGYKASDHFRGVTKMIDIGKGGQRKVEDFMLTRYACYLIAQNGDPRKPEIAFAQSYFAVQTRKQELIEERMQLYARLEARERLRESEKILSQILYERGVDDAGFGRIRSKGDYALFGGFSTQAMKEKYEMPKGRALADFLPTLTIAAKQLATEMTNHNTQQANLQGENEITIEHVQNNKTIREMLGQRGIKPEALPAEPDLQKLERKVKRTEKQLAEKVKTLPKIEDRNENP</sequence>
<organism evidence="2 3">
    <name type="scientific">Rodentibacter heidelbergensis</name>
    <dbReference type="NCBI Taxonomy" id="1908258"/>
    <lineage>
        <taxon>Bacteria</taxon>
        <taxon>Pseudomonadati</taxon>
        <taxon>Pseudomonadota</taxon>
        <taxon>Gammaproteobacteria</taxon>
        <taxon>Pasteurellales</taxon>
        <taxon>Pasteurellaceae</taxon>
        <taxon>Rodentibacter</taxon>
    </lineage>
</organism>
<reference evidence="2 3" key="1">
    <citation type="submission" date="2016-10" db="EMBL/GenBank/DDBJ databases">
        <title>Rodentibacter gen. nov. and new species.</title>
        <authorList>
            <person name="Christensen H."/>
        </authorList>
    </citation>
    <scope>NUCLEOTIDE SEQUENCE [LARGE SCALE GENOMIC DNA]</scope>
    <source>
        <strain evidence="2 3">Ac69</strain>
    </source>
</reference>
<evidence type="ECO:0000259" key="1">
    <source>
        <dbReference type="Pfam" id="PF02498"/>
    </source>
</evidence>
<keyword evidence="3" id="KW-1185">Reference proteome</keyword>
<dbReference type="RefSeq" id="WP_077426304.1">
    <property type="nucleotide sequence ID" value="NZ_MLHH01000003.1"/>
</dbReference>
<proteinExistence type="predicted"/>
<dbReference type="InterPro" id="IPR003497">
    <property type="entry name" value="BRO_N_domain"/>
</dbReference>
<name>A0A1V3IC22_9PAST</name>
<accession>A0A1V3IC22</accession>
<protein>
    <submittedName>
        <fullName evidence="2">DNA damage-inducible protein D</fullName>
    </submittedName>
</protein>
<comment type="caution">
    <text evidence="2">The sequence shown here is derived from an EMBL/GenBank/DDBJ whole genome shotgun (WGS) entry which is preliminary data.</text>
</comment>
<dbReference type="OrthoDB" id="9803893at2"/>
<dbReference type="AlphaFoldDB" id="A0A1V3IC22"/>
<evidence type="ECO:0000313" key="2">
    <source>
        <dbReference type="EMBL" id="OOF37476.1"/>
    </source>
</evidence>
<dbReference type="EMBL" id="MLHH01000003">
    <property type="protein sequence ID" value="OOF37476.1"/>
    <property type="molecule type" value="Genomic_DNA"/>
</dbReference>
<evidence type="ECO:0000313" key="3">
    <source>
        <dbReference type="Proteomes" id="UP000189437"/>
    </source>
</evidence>
<dbReference type="STRING" id="1908258.BKK48_00680"/>
<feature type="domain" description="Bro-N" evidence="1">
    <location>
        <begin position="20"/>
        <end position="109"/>
    </location>
</feature>
<dbReference type="NCBIfam" id="NF008573">
    <property type="entry name" value="PRK11525.1"/>
    <property type="match status" value="1"/>
</dbReference>
<dbReference type="Pfam" id="PF02498">
    <property type="entry name" value="Bro-N"/>
    <property type="match status" value="1"/>
</dbReference>
<dbReference type="Proteomes" id="UP000189437">
    <property type="component" value="Unassembled WGS sequence"/>
</dbReference>